<dbReference type="OrthoDB" id="5426797at2759"/>
<evidence type="ECO:0000313" key="1">
    <source>
        <dbReference type="EMBL" id="KAF2811536.1"/>
    </source>
</evidence>
<reference evidence="3" key="2">
    <citation type="submission" date="2020-04" db="EMBL/GenBank/DDBJ databases">
        <authorList>
            <consortium name="NCBI Genome Project"/>
        </authorList>
    </citation>
    <scope>NUCLEOTIDE SEQUENCE</scope>
    <source>
        <strain evidence="3">CBS 304.34</strain>
    </source>
</reference>
<dbReference type="EMBL" id="MU003698">
    <property type="protein sequence ID" value="KAF2811536.1"/>
    <property type="molecule type" value="Genomic_DNA"/>
</dbReference>
<dbReference type="AlphaFoldDB" id="A0A6A6YRG9"/>
<protein>
    <submittedName>
        <fullName evidence="1 3">Uncharacterized protein</fullName>
    </submittedName>
</protein>
<reference evidence="1 3" key="1">
    <citation type="journal article" date="2020" name="Stud. Mycol.">
        <title>101 Dothideomycetes genomes: a test case for predicting lifestyles and emergence of pathogens.</title>
        <authorList>
            <person name="Haridas S."/>
            <person name="Albert R."/>
            <person name="Binder M."/>
            <person name="Bloem J."/>
            <person name="Labutti K."/>
            <person name="Salamov A."/>
            <person name="Andreopoulos B."/>
            <person name="Baker S."/>
            <person name="Barry K."/>
            <person name="Bills G."/>
            <person name="Bluhm B."/>
            <person name="Cannon C."/>
            <person name="Castanera R."/>
            <person name="Culley D."/>
            <person name="Daum C."/>
            <person name="Ezra D."/>
            <person name="Gonzalez J."/>
            <person name="Henrissat B."/>
            <person name="Kuo A."/>
            <person name="Liang C."/>
            <person name="Lipzen A."/>
            <person name="Lutzoni F."/>
            <person name="Magnuson J."/>
            <person name="Mondo S."/>
            <person name="Nolan M."/>
            <person name="Ohm R."/>
            <person name="Pangilinan J."/>
            <person name="Park H.-J."/>
            <person name="Ramirez L."/>
            <person name="Alfaro M."/>
            <person name="Sun H."/>
            <person name="Tritt A."/>
            <person name="Yoshinaga Y."/>
            <person name="Zwiers L.-H."/>
            <person name="Turgeon B."/>
            <person name="Goodwin S."/>
            <person name="Spatafora J."/>
            <person name="Crous P."/>
            <person name="Grigoriev I."/>
        </authorList>
    </citation>
    <scope>NUCLEOTIDE SEQUENCE</scope>
    <source>
        <strain evidence="1 3">CBS 304.34</strain>
    </source>
</reference>
<name>A0A6A6YRG9_9PEZI</name>
<dbReference type="Pfam" id="PF11917">
    <property type="entry name" value="DUF3435"/>
    <property type="match status" value="1"/>
</dbReference>
<sequence>QGFYPLAKAKGTLFYKKYEAANKEIGSAYQKLHRARLDDAIHTFHDSVNTIEIARQLSTKATNDILALPTTEFELRERAAIAGILFKPLKNN</sequence>
<dbReference type="RefSeq" id="XP_033578500.1">
    <property type="nucleotide sequence ID" value="XM_033715410.1"/>
</dbReference>
<dbReference type="GeneID" id="54456303"/>
<feature type="non-terminal residue" evidence="1">
    <location>
        <position position="1"/>
    </location>
</feature>
<keyword evidence="2" id="KW-1185">Reference proteome</keyword>
<accession>A0A6A6YRG9</accession>
<dbReference type="InterPro" id="IPR021842">
    <property type="entry name" value="DUF3435"/>
</dbReference>
<dbReference type="Proteomes" id="UP000504636">
    <property type="component" value="Unplaced"/>
</dbReference>
<gene>
    <name evidence="1 3" type="ORF">BDZ99DRAFT_384946</name>
</gene>
<evidence type="ECO:0000313" key="2">
    <source>
        <dbReference type="Proteomes" id="UP000504636"/>
    </source>
</evidence>
<proteinExistence type="predicted"/>
<reference evidence="3" key="3">
    <citation type="submission" date="2025-04" db="UniProtKB">
        <authorList>
            <consortium name="RefSeq"/>
        </authorList>
    </citation>
    <scope>IDENTIFICATION</scope>
    <source>
        <strain evidence="3">CBS 304.34</strain>
    </source>
</reference>
<evidence type="ECO:0000313" key="3">
    <source>
        <dbReference type="RefSeq" id="XP_033578500.1"/>
    </source>
</evidence>
<organism evidence="1">
    <name type="scientific">Mytilinidion resinicola</name>
    <dbReference type="NCBI Taxonomy" id="574789"/>
    <lineage>
        <taxon>Eukaryota</taxon>
        <taxon>Fungi</taxon>
        <taxon>Dikarya</taxon>
        <taxon>Ascomycota</taxon>
        <taxon>Pezizomycotina</taxon>
        <taxon>Dothideomycetes</taxon>
        <taxon>Pleosporomycetidae</taxon>
        <taxon>Mytilinidiales</taxon>
        <taxon>Mytilinidiaceae</taxon>
        <taxon>Mytilinidion</taxon>
    </lineage>
</organism>